<dbReference type="OrthoDB" id="6629495at2"/>
<protein>
    <submittedName>
        <fullName evidence="1">Uncharacterized conserved protein, DUF2164 family</fullName>
    </submittedName>
</protein>
<dbReference type="Pfam" id="PF09932">
    <property type="entry name" value="DUF2164"/>
    <property type="match status" value="1"/>
</dbReference>
<dbReference type="Proteomes" id="UP000198975">
    <property type="component" value="Unassembled WGS sequence"/>
</dbReference>
<keyword evidence="2" id="KW-1185">Reference proteome</keyword>
<sequence length="79" mass="9399">MSEIKLSKEEKHLIVSQLQSYCEQQLDFQLEQFDAEFFAEFVIKTFGPLFYNAGIEEAIKTHQSFSEQIQEYMDLKRIL</sequence>
<dbReference type="InterPro" id="IPR018680">
    <property type="entry name" value="DUF2164"/>
</dbReference>
<accession>A0A1C4CN57</accession>
<name>A0A1C4CN57_9ENTR</name>
<proteinExistence type="predicted"/>
<gene>
    <name evidence="1" type="ORF">GA0061071_10884</name>
</gene>
<organism evidence="1 2">
    <name type="scientific">Kosakonia oryzendophytica</name>
    <dbReference type="NCBI Taxonomy" id="1005665"/>
    <lineage>
        <taxon>Bacteria</taxon>
        <taxon>Pseudomonadati</taxon>
        <taxon>Pseudomonadota</taxon>
        <taxon>Gammaproteobacteria</taxon>
        <taxon>Enterobacterales</taxon>
        <taxon>Enterobacteriaceae</taxon>
        <taxon>Kosakonia</taxon>
    </lineage>
</organism>
<evidence type="ECO:0000313" key="2">
    <source>
        <dbReference type="Proteomes" id="UP000198975"/>
    </source>
</evidence>
<evidence type="ECO:0000313" key="1">
    <source>
        <dbReference type="EMBL" id="SCC20481.1"/>
    </source>
</evidence>
<dbReference type="AlphaFoldDB" id="A0A1C4CN57"/>
<dbReference type="RefSeq" id="WP_061493369.1">
    <property type="nucleotide sequence ID" value="NZ_CP115659.1"/>
</dbReference>
<dbReference type="EMBL" id="FMAY01000008">
    <property type="protein sequence ID" value="SCC20481.1"/>
    <property type="molecule type" value="Genomic_DNA"/>
</dbReference>
<reference evidence="2" key="1">
    <citation type="submission" date="2016-08" db="EMBL/GenBank/DDBJ databases">
        <authorList>
            <person name="Varghese N."/>
            <person name="Submissions Spin"/>
        </authorList>
    </citation>
    <scope>NUCLEOTIDE SEQUENCE [LARGE SCALE GENOMIC DNA]</scope>
    <source>
        <strain evidence="2">REICA_082</strain>
    </source>
</reference>